<feature type="transmembrane region" description="Helical" evidence="1">
    <location>
        <begin position="66"/>
        <end position="85"/>
    </location>
</feature>
<evidence type="ECO:0000313" key="3">
    <source>
        <dbReference type="Proteomes" id="UP001157355"/>
    </source>
</evidence>
<proteinExistence type="predicted"/>
<keyword evidence="1" id="KW-0472">Membrane</keyword>
<evidence type="ECO:0000313" key="2">
    <source>
        <dbReference type="EMBL" id="GLS87265.1"/>
    </source>
</evidence>
<protein>
    <submittedName>
        <fullName evidence="2">Uncharacterized protein</fullName>
    </submittedName>
</protein>
<keyword evidence="1" id="KW-1133">Transmembrane helix</keyword>
<feature type="transmembrane region" description="Helical" evidence="1">
    <location>
        <begin position="97"/>
        <end position="119"/>
    </location>
</feature>
<organism evidence="2 3">
    <name type="scientific">Cypionkella aquatica</name>
    <dbReference type="NCBI Taxonomy" id="1756042"/>
    <lineage>
        <taxon>Bacteria</taxon>
        <taxon>Pseudomonadati</taxon>
        <taxon>Pseudomonadota</taxon>
        <taxon>Alphaproteobacteria</taxon>
        <taxon>Rhodobacterales</taxon>
        <taxon>Paracoccaceae</taxon>
        <taxon>Cypionkella</taxon>
    </lineage>
</organism>
<evidence type="ECO:0000256" key="1">
    <source>
        <dbReference type="SAM" id="Phobius"/>
    </source>
</evidence>
<keyword evidence="1" id="KW-0812">Transmembrane</keyword>
<dbReference type="Proteomes" id="UP001157355">
    <property type="component" value="Unassembled WGS sequence"/>
</dbReference>
<gene>
    <name evidence="2" type="ORF">GCM10010873_22390</name>
</gene>
<sequence>MNGTVFLRTSVVFLVCGVVLGMKMGMTEDFIQAPTHTHINLIGGVWMFLAGLFYNAHPQISTRLSGLHYLLTVVGMIGFAVGLYGKLEGAAWGEAPLIAGSMLTGLSLVLFAVIVWIGTGRKARV</sequence>
<feature type="transmembrane region" description="Helical" evidence="1">
    <location>
        <begin position="37"/>
        <end position="54"/>
    </location>
</feature>
<dbReference type="EMBL" id="BSPP01000007">
    <property type="protein sequence ID" value="GLS87265.1"/>
    <property type="molecule type" value="Genomic_DNA"/>
</dbReference>
<reference evidence="2 3" key="1">
    <citation type="journal article" date="2014" name="Int. J. Syst. Evol. Microbiol.">
        <title>Complete genome sequence of Corynebacterium casei LMG S-19264T (=DSM 44701T), isolated from a smear-ripened cheese.</title>
        <authorList>
            <consortium name="US DOE Joint Genome Institute (JGI-PGF)"/>
            <person name="Walter F."/>
            <person name="Albersmeier A."/>
            <person name="Kalinowski J."/>
            <person name="Ruckert C."/>
        </authorList>
    </citation>
    <scope>NUCLEOTIDE SEQUENCE [LARGE SCALE GENOMIC DNA]</scope>
    <source>
        <strain evidence="2 3">NBRC 111766</strain>
    </source>
</reference>
<accession>A0AA37U4S1</accession>
<dbReference type="RefSeq" id="WP_284325433.1">
    <property type="nucleotide sequence ID" value="NZ_BSPP01000007.1"/>
</dbReference>
<name>A0AA37U4S1_9RHOB</name>
<comment type="caution">
    <text evidence="2">The sequence shown here is derived from an EMBL/GenBank/DDBJ whole genome shotgun (WGS) entry which is preliminary data.</text>
</comment>
<keyword evidence="3" id="KW-1185">Reference proteome</keyword>
<dbReference type="AlphaFoldDB" id="A0AA37U4S1"/>